<dbReference type="EMBL" id="FBWK01000019">
    <property type="protein sequence ID" value="CUX22470.1"/>
    <property type="molecule type" value="Genomic_DNA"/>
</dbReference>
<dbReference type="Proteomes" id="UP000191988">
    <property type="component" value="Unassembled WGS sequence"/>
</dbReference>
<gene>
    <name evidence="2" type="ORF">AGR3A_Cc260175</name>
</gene>
<evidence type="ECO:0000256" key="1">
    <source>
        <dbReference type="SAM" id="MobiDB-lite"/>
    </source>
</evidence>
<accession>A0A1S7PK82</accession>
<proteinExistence type="predicted"/>
<evidence type="ECO:0000313" key="2">
    <source>
        <dbReference type="EMBL" id="CUX22470.1"/>
    </source>
</evidence>
<dbReference type="AlphaFoldDB" id="A0A1S7PK82"/>
<keyword evidence="3" id="KW-1185">Reference proteome</keyword>
<feature type="region of interest" description="Disordered" evidence="1">
    <location>
        <begin position="69"/>
        <end position="99"/>
    </location>
</feature>
<sequence length="99" mass="10979">MEGSREAPQIRQSFFRRDPALHPSSAIDAWPLTAWSHNTGLLGKPVSQSDKLFGIRRSANDVITARGTDSDIVSRPTPRFRRCGGPEHHGAFEIRNTSP</sequence>
<evidence type="ECO:0000313" key="3">
    <source>
        <dbReference type="Proteomes" id="UP000191988"/>
    </source>
</evidence>
<reference evidence="3" key="1">
    <citation type="submission" date="2016-01" db="EMBL/GenBank/DDBJ databases">
        <authorList>
            <person name="Regsiter A."/>
            <person name="william w."/>
        </authorList>
    </citation>
    <scope>NUCLEOTIDE SEQUENCE [LARGE SCALE GENOMIC DNA]</scope>
    <source>
        <strain evidence="3">CFBP 6623</strain>
    </source>
</reference>
<protein>
    <submittedName>
        <fullName evidence="2">Uncharacterized protein</fullName>
    </submittedName>
</protein>
<organism evidence="2 3">
    <name type="scientific">Agrobacterium tomkonis CFBP 6623</name>
    <dbReference type="NCBI Taxonomy" id="1183432"/>
    <lineage>
        <taxon>Bacteria</taxon>
        <taxon>Pseudomonadati</taxon>
        <taxon>Pseudomonadota</taxon>
        <taxon>Alphaproteobacteria</taxon>
        <taxon>Hyphomicrobiales</taxon>
        <taxon>Rhizobiaceae</taxon>
        <taxon>Rhizobium/Agrobacterium group</taxon>
        <taxon>Agrobacterium</taxon>
        <taxon>Agrobacterium tumefaciens complex</taxon>
    </lineage>
</organism>
<name>A0A1S7PK82_9HYPH</name>